<protein>
    <submittedName>
        <fullName evidence="1">Uncharacterized protein</fullName>
    </submittedName>
</protein>
<reference evidence="1 2" key="1">
    <citation type="submission" date="2015-09" db="EMBL/GenBank/DDBJ databases">
        <title>Draft genome of the parasitic nematode Teladorsagia circumcincta isolate WARC Sus (inbred).</title>
        <authorList>
            <person name="Mitreva M."/>
        </authorList>
    </citation>
    <scope>NUCLEOTIDE SEQUENCE [LARGE SCALE GENOMIC DNA]</scope>
    <source>
        <strain evidence="1 2">S</strain>
    </source>
</reference>
<organism evidence="1 2">
    <name type="scientific">Teladorsagia circumcincta</name>
    <name type="common">Brown stomach worm</name>
    <name type="synonym">Ostertagia circumcincta</name>
    <dbReference type="NCBI Taxonomy" id="45464"/>
    <lineage>
        <taxon>Eukaryota</taxon>
        <taxon>Metazoa</taxon>
        <taxon>Ecdysozoa</taxon>
        <taxon>Nematoda</taxon>
        <taxon>Chromadorea</taxon>
        <taxon>Rhabditida</taxon>
        <taxon>Rhabditina</taxon>
        <taxon>Rhabditomorpha</taxon>
        <taxon>Strongyloidea</taxon>
        <taxon>Trichostrongylidae</taxon>
        <taxon>Teladorsagia</taxon>
    </lineage>
</organism>
<evidence type="ECO:0000313" key="2">
    <source>
        <dbReference type="Proteomes" id="UP000230423"/>
    </source>
</evidence>
<proteinExistence type="predicted"/>
<sequence>MITVTSKDSDSFPKTASALLLRSEGMVLLSARTAVANLSKIVIQSVLEAIFAEFSHTFRFKDLAPGPTTQEDEGRLLVEQDQLENDVFSCGIESNMLSDLTLQVDEVLLCIFIPEQPQKNGEILSQNCTMGFYTNTIGDCLRMCVEEYPWCIGVSVPPYYWTWQVACMNQELRYQGVILTDRKLLHDSAKLNVAKISLKERMGHGGSAARASQGRTDVFRLPLTPASTAHLAKSKLEDGDDENGGKNFEVQLF</sequence>
<keyword evidence="2" id="KW-1185">Reference proteome</keyword>
<gene>
    <name evidence="1" type="ORF">TELCIR_02857</name>
</gene>
<dbReference type="AlphaFoldDB" id="A0A2G9UY08"/>
<name>A0A2G9UY08_TELCI</name>
<accession>A0A2G9UY08</accession>
<evidence type="ECO:0000313" key="1">
    <source>
        <dbReference type="EMBL" id="PIO75117.1"/>
    </source>
</evidence>
<dbReference type="EMBL" id="KZ345179">
    <property type="protein sequence ID" value="PIO75117.1"/>
    <property type="molecule type" value="Genomic_DNA"/>
</dbReference>
<dbReference type="Proteomes" id="UP000230423">
    <property type="component" value="Unassembled WGS sequence"/>
</dbReference>